<keyword evidence="4" id="KW-1185">Reference proteome</keyword>
<dbReference type="OrthoDB" id="9764015at2"/>
<dbReference type="InterPro" id="IPR018649">
    <property type="entry name" value="SHOCT"/>
</dbReference>
<organism evidence="3 4">
    <name type="scientific">Noviherbaspirillum saxi</name>
    <dbReference type="NCBI Taxonomy" id="2320863"/>
    <lineage>
        <taxon>Bacteria</taxon>
        <taxon>Pseudomonadati</taxon>
        <taxon>Pseudomonadota</taxon>
        <taxon>Betaproteobacteria</taxon>
        <taxon>Burkholderiales</taxon>
        <taxon>Oxalobacteraceae</taxon>
        <taxon>Noviherbaspirillum</taxon>
    </lineage>
</organism>
<dbReference type="EMBL" id="QYUO01000001">
    <property type="protein sequence ID" value="RJF97317.1"/>
    <property type="molecule type" value="Genomic_DNA"/>
</dbReference>
<dbReference type="PANTHER" id="PTHR37826:SF2">
    <property type="entry name" value="ZINC-RIBBON DOMAIN-CONTAINING PROTEIN"/>
    <property type="match status" value="1"/>
</dbReference>
<dbReference type="CDD" id="cd03408">
    <property type="entry name" value="SPFH_like_u1"/>
    <property type="match status" value="1"/>
</dbReference>
<dbReference type="RefSeq" id="WP_119767267.1">
    <property type="nucleotide sequence ID" value="NZ_QYUO01000001.1"/>
</dbReference>
<dbReference type="Pfam" id="PF09851">
    <property type="entry name" value="SHOCT"/>
    <property type="match status" value="1"/>
</dbReference>
<dbReference type="InterPro" id="IPR033880">
    <property type="entry name" value="SPFH_YdjI"/>
</dbReference>
<dbReference type="Proteomes" id="UP000265955">
    <property type="component" value="Unassembled WGS sequence"/>
</dbReference>
<evidence type="ECO:0000313" key="3">
    <source>
        <dbReference type="EMBL" id="RJF97317.1"/>
    </source>
</evidence>
<evidence type="ECO:0000259" key="2">
    <source>
        <dbReference type="Pfam" id="PF13421"/>
    </source>
</evidence>
<dbReference type="Pfam" id="PF13421">
    <property type="entry name" value="Band_7_1"/>
    <property type="match status" value="1"/>
</dbReference>
<dbReference type="PANTHER" id="PTHR37826">
    <property type="entry name" value="FLOTILLIN BAND_7_5 DOMAIN PROTEIN"/>
    <property type="match status" value="1"/>
</dbReference>
<comment type="caution">
    <text evidence="3">The sequence shown here is derived from an EMBL/GenBank/DDBJ whole genome shotgun (WGS) entry which is preliminary data.</text>
</comment>
<proteinExistence type="predicted"/>
<dbReference type="InterPro" id="IPR036013">
    <property type="entry name" value="Band_7/SPFH_dom_sf"/>
</dbReference>
<name>A0A3A3FM70_9BURK</name>
<evidence type="ECO:0000259" key="1">
    <source>
        <dbReference type="Pfam" id="PF09851"/>
    </source>
</evidence>
<sequence length="350" mass="37627">MSVFSFIKKQFIDVLQWNEDAEGVLSWRFPMEGFEIQNGAALTVRESQIAVFVNEGQIADVFGPGNYTLTTRTLPVLTYLRNWDKLFESPFKADVFFFSTRIQTGRKWGTPQPITIRDKDFDMVRIRAFGMFSYRVADPKLFFTELCGTREIYTRDDVEAQLQGIMLSTMATSLGASNIPFLDMAANQALMAQQVKGDLGTAFARYGLALDEFNVGSISLPDELQQALDARIGAGMKGGLSAGKMEGFTRFQTAEAIPLAAQNEGGLAGLGAGLSAGMAVGQVMAQGLGAGAPAPAAAPAAPAAAATPVQPAEDSLEARLEKLKGLLDKGLISQSDYDDAKAKVLQKLIG</sequence>
<reference evidence="4" key="1">
    <citation type="submission" date="2018-09" db="EMBL/GenBank/DDBJ databases">
        <authorList>
            <person name="Zhu H."/>
        </authorList>
    </citation>
    <scope>NUCLEOTIDE SEQUENCE [LARGE SCALE GENOMIC DNA]</scope>
    <source>
        <strain evidence="4">K1R23-30</strain>
    </source>
</reference>
<feature type="domain" description="SPFH" evidence="2">
    <location>
        <begin position="27"/>
        <end position="231"/>
    </location>
</feature>
<evidence type="ECO:0000313" key="4">
    <source>
        <dbReference type="Proteomes" id="UP000265955"/>
    </source>
</evidence>
<protein>
    <recommendedName>
        <fullName evidence="5">Membrane protease subunit, stomatin/prohibitin family, contains C-terminal Zn-ribbon domain</fullName>
    </recommendedName>
</protein>
<dbReference type="Gene3D" id="3.30.479.30">
    <property type="entry name" value="Band 7 domain"/>
    <property type="match status" value="1"/>
</dbReference>
<dbReference type="AlphaFoldDB" id="A0A3A3FM70"/>
<feature type="domain" description="SHOCT" evidence="1">
    <location>
        <begin position="318"/>
        <end position="345"/>
    </location>
</feature>
<accession>A0A3A3FM70</accession>
<gene>
    <name evidence="3" type="ORF">D3871_01295</name>
</gene>
<dbReference type="SUPFAM" id="SSF117892">
    <property type="entry name" value="Band 7/SPFH domain"/>
    <property type="match status" value="1"/>
</dbReference>
<evidence type="ECO:0008006" key="5">
    <source>
        <dbReference type="Google" id="ProtNLM"/>
    </source>
</evidence>